<dbReference type="InterPro" id="IPR002818">
    <property type="entry name" value="DJ-1/PfpI"/>
</dbReference>
<sequence>MSLRNSSTHYQVPPTTTFATAPDFAVLLVPGGIGTRNPMLNSTIDFIKQRSSKVQYIISVCTGALLLSNAGVLDGRRATTNKASYKSVTATNEKVDWIPHARWVVDENIWTTSGVSSGIDGTLAFIECLYGQEVVTRVVNNMEDKRTLDSEDDPFADIWNVTAI</sequence>
<dbReference type="Proteomes" id="UP001302367">
    <property type="component" value="Chromosome 4"/>
</dbReference>
<evidence type="ECO:0000313" key="5">
    <source>
        <dbReference type="Proteomes" id="UP001302367"/>
    </source>
</evidence>
<evidence type="ECO:0000313" key="4">
    <source>
        <dbReference type="Proteomes" id="UP000230605"/>
    </source>
</evidence>
<dbReference type="Gene3D" id="3.40.50.880">
    <property type="match status" value="1"/>
</dbReference>
<evidence type="ECO:0000313" key="2">
    <source>
        <dbReference type="EMBL" id="PIA93294.1"/>
    </source>
</evidence>
<dbReference type="InterPro" id="IPR052158">
    <property type="entry name" value="INH-QAR"/>
</dbReference>
<dbReference type="InterPro" id="IPR029062">
    <property type="entry name" value="Class_I_gatase-like"/>
</dbReference>
<protein>
    <submittedName>
        <fullName evidence="2">Isonitrile hydratase</fullName>
    </submittedName>
</protein>
<dbReference type="PANTHER" id="PTHR43130">
    <property type="entry name" value="ARAC-FAMILY TRANSCRIPTIONAL REGULATOR"/>
    <property type="match status" value="1"/>
</dbReference>
<dbReference type="AlphaFoldDB" id="A0A2G5HL74"/>
<proteinExistence type="predicted"/>
<keyword evidence="5" id="KW-1185">Reference proteome</keyword>
<evidence type="ECO:0000313" key="3">
    <source>
        <dbReference type="EMBL" id="WPB01261.1"/>
    </source>
</evidence>
<dbReference type="EMBL" id="LKMD01000105">
    <property type="protein sequence ID" value="PIA93294.1"/>
    <property type="molecule type" value="Genomic_DNA"/>
</dbReference>
<dbReference type="SUPFAM" id="SSF52317">
    <property type="entry name" value="Class I glutamine amidotransferase-like"/>
    <property type="match status" value="1"/>
</dbReference>
<dbReference type="EMBL" id="CP134187">
    <property type="protein sequence ID" value="WPB01261.1"/>
    <property type="molecule type" value="Genomic_DNA"/>
</dbReference>
<accession>A0A2G5HL74</accession>
<dbReference type="PANTHER" id="PTHR43130:SF15">
    <property type="entry name" value="THIJ_PFPI FAMILY PROTEIN (AFU_ORTHOLOGUE AFUA_5G14240)"/>
    <property type="match status" value="1"/>
</dbReference>
<feature type="domain" description="DJ-1/PfpI" evidence="1">
    <location>
        <begin position="6"/>
        <end position="127"/>
    </location>
</feature>
<dbReference type="Proteomes" id="UP000230605">
    <property type="component" value="Chromosome 4"/>
</dbReference>
<reference evidence="2 4" key="1">
    <citation type="submission" date="2015-10" db="EMBL/GenBank/DDBJ databases">
        <title>The cercosporin biosynthetic gene cluster was horizontally transferred to several fungal lineages and shown to be expanded in Cercospora beticola based on microsynteny with recipient genomes.</title>
        <authorList>
            <person name="De Jonge R."/>
            <person name="Ebert M.K."/>
            <person name="Suttle J.C."/>
            <person name="Jurick Ii W.M."/>
            <person name="Secor G.A."/>
            <person name="Thomma B.P."/>
            <person name="Van De Peer Y."/>
            <person name="Bolton M.D."/>
        </authorList>
    </citation>
    <scope>NUCLEOTIDE SEQUENCE [LARGE SCALE GENOMIC DNA]</scope>
    <source>
        <strain evidence="2 4">09-40</strain>
    </source>
</reference>
<dbReference type="Pfam" id="PF01965">
    <property type="entry name" value="DJ-1_PfpI"/>
    <property type="match status" value="1"/>
</dbReference>
<gene>
    <name evidence="2" type="ORF">CB0940_04050</name>
    <name evidence="3" type="ORF">RHO25_005885</name>
</gene>
<reference evidence="3 5" key="2">
    <citation type="submission" date="2023-09" db="EMBL/GenBank/DDBJ databases">
        <title>Complete-Gapless Cercospora beticola genome.</title>
        <authorList>
            <person name="Wyatt N.A."/>
            <person name="Spanner R.E."/>
            <person name="Bolton M.D."/>
        </authorList>
    </citation>
    <scope>NUCLEOTIDE SEQUENCE [LARGE SCALE GENOMIC DNA]</scope>
    <source>
        <strain evidence="3">Cb09-40</strain>
    </source>
</reference>
<name>A0A2G5HL74_CERBT</name>
<dbReference type="OrthoDB" id="543156at2759"/>
<evidence type="ECO:0000259" key="1">
    <source>
        <dbReference type="Pfam" id="PF01965"/>
    </source>
</evidence>
<organism evidence="2 4">
    <name type="scientific">Cercospora beticola</name>
    <name type="common">Sugarbeet leaf spot fungus</name>
    <dbReference type="NCBI Taxonomy" id="122368"/>
    <lineage>
        <taxon>Eukaryota</taxon>
        <taxon>Fungi</taxon>
        <taxon>Dikarya</taxon>
        <taxon>Ascomycota</taxon>
        <taxon>Pezizomycotina</taxon>
        <taxon>Dothideomycetes</taxon>
        <taxon>Dothideomycetidae</taxon>
        <taxon>Mycosphaerellales</taxon>
        <taxon>Mycosphaerellaceae</taxon>
        <taxon>Cercospora</taxon>
    </lineage>
</organism>
<dbReference type="CDD" id="cd03139">
    <property type="entry name" value="GATase1_PfpI_2"/>
    <property type="match status" value="1"/>
</dbReference>